<protein>
    <submittedName>
        <fullName evidence="2">Transposase</fullName>
    </submittedName>
</protein>
<feature type="non-terminal residue" evidence="2">
    <location>
        <position position="199"/>
    </location>
</feature>
<reference evidence="2 3" key="1">
    <citation type="journal article" date="2024" name="Proc. Natl. Acad. Sci. U.S.A.">
        <title>The evolutionary genomics of adaptation to stress in wild rhizobium bacteria.</title>
        <authorList>
            <person name="Kehlet-Delgado H."/>
            <person name="Montoya A.P."/>
            <person name="Jensen K.T."/>
            <person name="Wendlandt C.E."/>
            <person name="Dexheimer C."/>
            <person name="Roberts M."/>
            <person name="Torres Martinez L."/>
            <person name="Friesen M.L."/>
            <person name="Griffitts J.S."/>
            <person name="Porter S.S."/>
        </authorList>
    </citation>
    <scope>NUCLEOTIDE SEQUENCE [LARGE SCALE GENOMIC DNA]</scope>
    <source>
        <strain evidence="2 3">M0729</strain>
    </source>
</reference>
<feature type="non-terminal residue" evidence="2">
    <location>
        <position position="1"/>
    </location>
</feature>
<evidence type="ECO:0000313" key="2">
    <source>
        <dbReference type="EMBL" id="MER8937871.1"/>
    </source>
</evidence>
<name>A0ABV1YRP1_9HYPH</name>
<proteinExistence type="predicted"/>
<dbReference type="RefSeq" id="WP_352658241.1">
    <property type="nucleotide sequence ID" value="NZ_JAMYMY010000136.1"/>
</dbReference>
<dbReference type="Pfam" id="PF13701">
    <property type="entry name" value="DDE_Tnp_1_4"/>
    <property type="match status" value="1"/>
</dbReference>
<evidence type="ECO:0000259" key="1">
    <source>
        <dbReference type="Pfam" id="PF13701"/>
    </source>
</evidence>
<dbReference type="EMBL" id="JAMYPJ010000153">
    <property type="protein sequence ID" value="MER8937871.1"/>
    <property type="molecule type" value="Genomic_DNA"/>
</dbReference>
<keyword evidence="3" id="KW-1185">Reference proteome</keyword>
<comment type="caution">
    <text evidence="2">The sequence shown here is derived from an EMBL/GenBank/DDBJ whole genome shotgun (WGS) entry which is preliminary data.</text>
</comment>
<accession>A0ABV1YRP1</accession>
<sequence>FRMKMIAAGYEDGNDANRLRRDPVFKMAQDALPSGRDLASQSTLCRLENLPGVRELVAMGRAMLDLYCASFRQVPKRIVLDIDDTFDAVHGGQQLRLFNAHHDEYGFQPIVVFDGAGRFVSAILRPAKRPSGAEIRPHLRRLVRAIQINWPNIRILLRGHYCNPQVIDWCRANDVDFIFGLAPTTTLRKHVADLEASTT</sequence>
<dbReference type="InterPro" id="IPR025668">
    <property type="entry name" value="Tnp_DDE_dom"/>
</dbReference>
<evidence type="ECO:0000313" key="3">
    <source>
        <dbReference type="Proteomes" id="UP001464387"/>
    </source>
</evidence>
<dbReference type="Proteomes" id="UP001464387">
    <property type="component" value="Unassembled WGS sequence"/>
</dbReference>
<organism evidence="2 3">
    <name type="scientific">Mesorhizobium opportunistum</name>
    <dbReference type="NCBI Taxonomy" id="593909"/>
    <lineage>
        <taxon>Bacteria</taxon>
        <taxon>Pseudomonadati</taxon>
        <taxon>Pseudomonadota</taxon>
        <taxon>Alphaproteobacteria</taxon>
        <taxon>Hyphomicrobiales</taxon>
        <taxon>Phyllobacteriaceae</taxon>
        <taxon>Mesorhizobium</taxon>
    </lineage>
</organism>
<gene>
    <name evidence="2" type="ORF">NKI33_33780</name>
</gene>
<feature type="domain" description="Transposase DDE" evidence="1">
    <location>
        <begin position="2"/>
        <end position="197"/>
    </location>
</feature>